<dbReference type="SUPFAM" id="SSF64438">
    <property type="entry name" value="CNF1/YfiH-like putative cysteine hydrolases"/>
    <property type="match status" value="1"/>
</dbReference>
<comment type="caution">
    <text evidence="4">The sequence shown here is derived from an EMBL/GenBank/DDBJ whole genome shotgun (WGS) entry which is preliminary data.</text>
</comment>
<dbReference type="Proteomes" id="UP000315303">
    <property type="component" value="Unassembled WGS sequence"/>
</dbReference>
<comment type="function">
    <text evidence="3">Probably deamidates glutamine residues to glutamate on methyl-accepting chemotaxis receptors (MCPs), playing an important role in chemotaxis.</text>
</comment>
<keyword evidence="5" id="KW-1185">Reference proteome</keyword>
<sequence>MVTARNSDITLLSPGEIIFTEKPLIVRTILGSCIAVTVWHPHLKVGGICHFLIANHQQEHKAKVQNYRYGDCALTFLMKEMSQYAPLNEFELRLFGGANMYSSRSKPTVGEKNAHFTKQWAKSYQLKFKQIEILGNVSRSIIFDLATGNVELQQYQQNKVEHNDH</sequence>
<evidence type="ECO:0000256" key="1">
    <source>
        <dbReference type="ARBA" id="ARBA00022500"/>
    </source>
</evidence>
<proteinExistence type="inferred from homology"/>
<dbReference type="HAMAP" id="MF_01440">
    <property type="entry name" value="CheD"/>
    <property type="match status" value="1"/>
</dbReference>
<dbReference type="InterPro" id="IPR005659">
    <property type="entry name" value="Chemorcpt_Glu_NH3ase_CheD"/>
</dbReference>
<evidence type="ECO:0000313" key="4">
    <source>
        <dbReference type="EMBL" id="TPH19264.1"/>
    </source>
</evidence>
<dbReference type="RefSeq" id="WP_140600851.1">
    <property type="nucleotide sequence ID" value="NZ_SAWY01000001.1"/>
</dbReference>
<dbReference type="AlphaFoldDB" id="A0A502L849"/>
<reference evidence="4 5" key="1">
    <citation type="submission" date="2019-01" db="EMBL/GenBank/DDBJ databases">
        <title>Litorilituus lipolytica sp. nov., isolated from intertidal sand of the Yellow Sea in China.</title>
        <authorList>
            <person name="Liu A."/>
        </authorList>
    </citation>
    <scope>NUCLEOTIDE SEQUENCE [LARGE SCALE GENOMIC DNA]</scope>
    <source>
        <strain evidence="4 5">RZ04</strain>
    </source>
</reference>
<dbReference type="PANTHER" id="PTHR35147">
    <property type="entry name" value="CHEMORECEPTOR GLUTAMINE DEAMIDASE CHED-RELATED"/>
    <property type="match status" value="1"/>
</dbReference>
<evidence type="ECO:0000256" key="2">
    <source>
        <dbReference type="ARBA" id="ARBA00022801"/>
    </source>
</evidence>
<dbReference type="OrthoDB" id="9807202at2"/>
<name>A0A502L849_9GAMM</name>
<evidence type="ECO:0000256" key="3">
    <source>
        <dbReference type="HAMAP-Rule" id="MF_01440"/>
    </source>
</evidence>
<dbReference type="GO" id="GO:0050568">
    <property type="term" value="F:protein-glutamine glutaminase activity"/>
    <property type="evidence" value="ECO:0007669"/>
    <property type="project" value="UniProtKB-UniRule"/>
</dbReference>
<dbReference type="PANTHER" id="PTHR35147:SF3">
    <property type="entry name" value="CHEMORECEPTOR GLUTAMINE DEAMIDASE CHED 1-RELATED"/>
    <property type="match status" value="1"/>
</dbReference>
<organism evidence="4 5">
    <name type="scientific">Litorilituus lipolyticus</name>
    <dbReference type="NCBI Taxonomy" id="2491017"/>
    <lineage>
        <taxon>Bacteria</taxon>
        <taxon>Pseudomonadati</taxon>
        <taxon>Pseudomonadota</taxon>
        <taxon>Gammaproteobacteria</taxon>
        <taxon>Alteromonadales</taxon>
        <taxon>Colwelliaceae</taxon>
        <taxon>Litorilituus</taxon>
    </lineage>
</organism>
<comment type="catalytic activity">
    <reaction evidence="3">
        <text>L-glutaminyl-[protein] + H2O = L-glutamyl-[protein] + NH4(+)</text>
        <dbReference type="Rhea" id="RHEA:16441"/>
        <dbReference type="Rhea" id="RHEA-COMP:10207"/>
        <dbReference type="Rhea" id="RHEA-COMP:10208"/>
        <dbReference type="ChEBI" id="CHEBI:15377"/>
        <dbReference type="ChEBI" id="CHEBI:28938"/>
        <dbReference type="ChEBI" id="CHEBI:29973"/>
        <dbReference type="ChEBI" id="CHEBI:30011"/>
        <dbReference type="EC" id="3.5.1.44"/>
    </reaction>
</comment>
<dbReference type="Gene3D" id="3.30.1330.200">
    <property type="match status" value="1"/>
</dbReference>
<evidence type="ECO:0000313" key="5">
    <source>
        <dbReference type="Proteomes" id="UP000315303"/>
    </source>
</evidence>
<accession>A0A502L849</accession>
<dbReference type="Pfam" id="PF03975">
    <property type="entry name" value="CheD"/>
    <property type="match status" value="1"/>
</dbReference>
<keyword evidence="1 3" id="KW-0145">Chemotaxis</keyword>
<keyword evidence="2 3" id="KW-0378">Hydrolase</keyword>
<comment type="similarity">
    <text evidence="3">Belongs to the CheD family.</text>
</comment>
<protein>
    <recommendedName>
        <fullName evidence="3">Probable chemoreceptor glutamine deamidase CheD</fullName>
        <ecNumber evidence="3">3.5.1.44</ecNumber>
    </recommendedName>
</protein>
<dbReference type="EC" id="3.5.1.44" evidence="3"/>
<gene>
    <name evidence="3" type="primary">cheD</name>
    <name evidence="4" type="ORF">EPA86_00630</name>
</gene>
<dbReference type="EMBL" id="SAWY01000001">
    <property type="protein sequence ID" value="TPH19264.1"/>
    <property type="molecule type" value="Genomic_DNA"/>
</dbReference>
<dbReference type="CDD" id="cd16352">
    <property type="entry name" value="CheD"/>
    <property type="match status" value="1"/>
</dbReference>
<dbReference type="InterPro" id="IPR011324">
    <property type="entry name" value="Cytotoxic_necrot_fac-like_cat"/>
</dbReference>
<dbReference type="GO" id="GO:0006935">
    <property type="term" value="P:chemotaxis"/>
    <property type="evidence" value="ECO:0007669"/>
    <property type="project" value="UniProtKB-UniRule"/>
</dbReference>
<dbReference type="InterPro" id="IPR038592">
    <property type="entry name" value="CheD-like_sf"/>
</dbReference>